<evidence type="ECO:0000256" key="2">
    <source>
        <dbReference type="ARBA" id="ARBA00047182"/>
    </source>
</evidence>
<keyword evidence="4" id="KW-1185">Reference proteome</keyword>
<dbReference type="Gene3D" id="1.10.10.1890">
    <property type="entry name" value="Ska1 microtubule binding domain-like"/>
    <property type="match status" value="1"/>
</dbReference>
<dbReference type="GO" id="GO:0072686">
    <property type="term" value="C:mitotic spindle"/>
    <property type="evidence" value="ECO:0007669"/>
    <property type="project" value="TreeGrafter"/>
</dbReference>
<evidence type="ECO:0000256" key="1">
    <source>
        <dbReference type="ARBA" id="ARBA00006836"/>
    </source>
</evidence>
<sequence>MYHLKFQFQIQILHGRIRMLYNSFFEEMMSVVSLDDILTEQSIKLEQLTMATLFLKDKKDIMHQLIEIQHEVFGMKKSLDTMQKDLEKMKQQNVHCRELSSMIETLIQRLTHMAENVPEQLIPAFQNIEQSNANSLQLSNEDSNVPNMINKFSNSVNVTEDRYDENNENRVLNCKKILFDEPEVYRSIKLLTQQEFNKIPRYIIGRQSLEAVNNLVMTINQILKAKYTLLSLGKNGARKKGVLDLYLHYRKQETIEQGKMYFFTSEDYERQTKSKLDKMKLNLLTALRHCKRLREMRVAKTLQYIVVQ</sequence>
<evidence type="ECO:0000313" key="5">
    <source>
        <dbReference type="RefSeq" id="XP_015585593.1"/>
    </source>
</evidence>
<dbReference type="GO" id="GO:0008017">
    <property type="term" value="F:microtubule binding"/>
    <property type="evidence" value="ECO:0007669"/>
    <property type="project" value="InterPro"/>
</dbReference>
<evidence type="ECO:0000256" key="3">
    <source>
        <dbReference type="ARBA" id="ARBA00047202"/>
    </source>
</evidence>
<dbReference type="AlphaFoldDB" id="A0AAJ7BHP1"/>
<dbReference type="RefSeq" id="XP_015585593.1">
    <property type="nucleotide sequence ID" value="XM_015730107.2"/>
</dbReference>
<dbReference type="GO" id="GO:0031110">
    <property type="term" value="P:regulation of microtubule polymerization or depolymerization"/>
    <property type="evidence" value="ECO:0007669"/>
    <property type="project" value="TreeGrafter"/>
</dbReference>
<dbReference type="GO" id="GO:0051301">
    <property type="term" value="P:cell division"/>
    <property type="evidence" value="ECO:0007669"/>
    <property type="project" value="InterPro"/>
</dbReference>
<name>A0AAJ7BHP1_CEPCN</name>
<dbReference type="Proteomes" id="UP000694920">
    <property type="component" value="Unplaced"/>
</dbReference>
<comment type="similarity">
    <text evidence="1">Belongs to the SKA1 family.</text>
</comment>
<dbReference type="GO" id="GO:0007059">
    <property type="term" value="P:chromosome segregation"/>
    <property type="evidence" value="ECO:0007669"/>
    <property type="project" value="InterPro"/>
</dbReference>
<dbReference type="GeneID" id="107263178"/>
<dbReference type="Pfam" id="PF07160">
    <property type="entry name" value="SKA1"/>
    <property type="match status" value="1"/>
</dbReference>
<dbReference type="GO" id="GO:0005876">
    <property type="term" value="C:spindle microtubule"/>
    <property type="evidence" value="ECO:0007669"/>
    <property type="project" value="TreeGrafter"/>
</dbReference>
<organism evidence="4 5">
    <name type="scientific">Cephus cinctus</name>
    <name type="common">Wheat stem sawfly</name>
    <dbReference type="NCBI Taxonomy" id="211228"/>
    <lineage>
        <taxon>Eukaryota</taxon>
        <taxon>Metazoa</taxon>
        <taxon>Ecdysozoa</taxon>
        <taxon>Arthropoda</taxon>
        <taxon>Hexapoda</taxon>
        <taxon>Insecta</taxon>
        <taxon>Pterygota</taxon>
        <taxon>Neoptera</taxon>
        <taxon>Endopterygota</taxon>
        <taxon>Hymenoptera</taxon>
        <taxon>Cephoidea</taxon>
        <taxon>Cephidae</taxon>
        <taxon>Cephus</taxon>
    </lineage>
</organism>
<dbReference type="GO" id="GO:0000278">
    <property type="term" value="P:mitotic cell cycle"/>
    <property type="evidence" value="ECO:0007669"/>
    <property type="project" value="TreeGrafter"/>
</dbReference>
<evidence type="ECO:0000313" key="4">
    <source>
        <dbReference type="Proteomes" id="UP000694920"/>
    </source>
</evidence>
<protein>
    <recommendedName>
        <fullName evidence="2">SKA complex subunit 1</fullName>
    </recommendedName>
    <alternativeName>
        <fullName evidence="3">Spindle and kinetochore-associated protein 1</fullName>
    </alternativeName>
</protein>
<dbReference type="PANTHER" id="PTHR28573">
    <property type="entry name" value="SPINDLE AND KINETOCHORE-ASSOCIATED PROTEIN 1"/>
    <property type="match status" value="1"/>
</dbReference>
<dbReference type="InterPro" id="IPR009829">
    <property type="entry name" value="SKA1"/>
</dbReference>
<accession>A0AAJ7BHP1</accession>
<gene>
    <name evidence="5" type="primary">LOC107263178</name>
</gene>
<dbReference type="GO" id="GO:0000940">
    <property type="term" value="C:outer kinetochore"/>
    <property type="evidence" value="ECO:0007669"/>
    <property type="project" value="TreeGrafter"/>
</dbReference>
<dbReference type="PANTHER" id="PTHR28573:SF1">
    <property type="entry name" value="SPINDLE AND KINETOCHORE-ASSOCIATED PROTEIN 1"/>
    <property type="match status" value="1"/>
</dbReference>
<reference evidence="5" key="1">
    <citation type="submission" date="2025-08" db="UniProtKB">
        <authorList>
            <consortium name="RefSeq"/>
        </authorList>
    </citation>
    <scope>IDENTIFICATION</scope>
</reference>
<dbReference type="InterPro" id="IPR042031">
    <property type="entry name" value="SKA1_MBD_sf"/>
</dbReference>
<proteinExistence type="inferred from homology"/>
<dbReference type="KEGG" id="ccin:107263178"/>